<evidence type="ECO:0000313" key="5">
    <source>
        <dbReference type="Proteomes" id="UP000028980"/>
    </source>
</evidence>
<dbReference type="EMBL" id="BBLG01000001">
    <property type="protein sequence ID" value="GAK74798.1"/>
    <property type="molecule type" value="Genomic_DNA"/>
</dbReference>
<feature type="domain" description="Methyltransferase FkbM" evidence="1">
    <location>
        <begin position="63"/>
        <end position="214"/>
    </location>
</feature>
<dbReference type="AlphaFoldDB" id="A0A081D7A2"/>
<name>A0A081D7A2_NONUL</name>
<evidence type="ECO:0000313" key="4">
    <source>
        <dbReference type="EMBL" id="GAL73967.1"/>
    </source>
</evidence>
<dbReference type="InterPro" id="IPR052514">
    <property type="entry name" value="SAM-dependent_MTase"/>
</dbReference>
<comment type="caution">
    <text evidence="2">The sequence shown here is derived from an EMBL/GenBank/DDBJ whole genome shotgun (WGS) entry which is preliminary data.</text>
</comment>
<dbReference type="InterPro" id="IPR006342">
    <property type="entry name" value="FkbM_mtfrase"/>
</dbReference>
<dbReference type="PANTHER" id="PTHR34203">
    <property type="entry name" value="METHYLTRANSFERASE, FKBM FAMILY PROTEIN"/>
    <property type="match status" value="1"/>
</dbReference>
<dbReference type="Gene3D" id="3.40.50.150">
    <property type="entry name" value="Vaccinia Virus protein VP39"/>
    <property type="match status" value="1"/>
</dbReference>
<dbReference type="InterPro" id="IPR029063">
    <property type="entry name" value="SAM-dependent_MTases_sf"/>
</dbReference>
<dbReference type="SUPFAM" id="SSF53335">
    <property type="entry name" value="S-adenosyl-L-methionine-dependent methyltransferases"/>
    <property type="match status" value="1"/>
</dbReference>
<keyword evidence="2" id="KW-0808">Transferase</keyword>
<organism evidence="2 5">
    <name type="scientific">Nonlabens ulvanivorans</name>
    <name type="common">Persicivirga ulvanivorans</name>
    <dbReference type="NCBI Taxonomy" id="906888"/>
    <lineage>
        <taxon>Bacteria</taxon>
        <taxon>Pseudomonadati</taxon>
        <taxon>Bacteroidota</taxon>
        <taxon>Flavobacteriia</taxon>
        <taxon>Flavobacteriales</taxon>
        <taxon>Flavobacteriaceae</taxon>
        <taxon>Nonlabens</taxon>
    </lineage>
</organism>
<keyword evidence="2" id="KW-0489">Methyltransferase</keyword>
<reference evidence="5 6" key="1">
    <citation type="journal article" date="2014" name="Genome Announc.">
        <title>Draft Genome Sequences of Marine Flavobacterium Nonlabens Strains NR17, NR24, NR27, NR32, NR33, and Ara13.</title>
        <authorList>
            <person name="Nakanishi M."/>
            <person name="Meirelles P."/>
            <person name="Suzuki R."/>
            <person name="Takatani N."/>
            <person name="Mino S."/>
            <person name="Suda W."/>
            <person name="Oshima K."/>
            <person name="Hattori M."/>
            <person name="Ohkuma M."/>
            <person name="Hosokawa M."/>
            <person name="Miyashita K."/>
            <person name="Thompson F.L."/>
            <person name="Niwa A."/>
            <person name="Sawabe T."/>
            <person name="Sawabe T."/>
        </authorList>
    </citation>
    <scope>NUCLEOTIDE SEQUENCE [LARGE SCALE GENOMIC DNA]</scope>
    <source>
        <strain evidence="4">JCM 19275</strain>
        <strain evidence="2">JCM 19296</strain>
        <strain evidence="3">JCM 19314</strain>
        <strain evidence="7">JCM19275</strain>
        <strain evidence="5">JCM19296</strain>
        <strain evidence="6">JCM19314</strain>
    </source>
</reference>
<dbReference type="Pfam" id="PF05050">
    <property type="entry name" value="Methyltransf_21"/>
    <property type="match status" value="1"/>
</dbReference>
<evidence type="ECO:0000313" key="7">
    <source>
        <dbReference type="Proteomes" id="UP000029647"/>
    </source>
</evidence>
<dbReference type="EMBL" id="BBNT01000001">
    <property type="protein sequence ID" value="GAL73967.1"/>
    <property type="molecule type" value="Genomic_DNA"/>
</dbReference>
<dbReference type="GO" id="GO:0032259">
    <property type="term" value="P:methylation"/>
    <property type="evidence" value="ECO:0007669"/>
    <property type="project" value="UniProtKB-KW"/>
</dbReference>
<dbReference type="PANTHER" id="PTHR34203:SF15">
    <property type="entry name" value="SLL1173 PROTEIN"/>
    <property type="match status" value="1"/>
</dbReference>
<evidence type="ECO:0000259" key="1">
    <source>
        <dbReference type="Pfam" id="PF05050"/>
    </source>
</evidence>
<dbReference type="Proteomes" id="UP000029647">
    <property type="component" value="Unassembled WGS sequence"/>
</dbReference>
<evidence type="ECO:0000313" key="3">
    <source>
        <dbReference type="EMBL" id="GAK98669.1"/>
    </source>
</evidence>
<gene>
    <name evidence="4" type="ORF">JCM19275_2814</name>
    <name evidence="2" type="ORF">JCM19296_376</name>
    <name evidence="3" type="ORF">JCM19314_2700</name>
</gene>
<dbReference type="NCBIfam" id="TIGR01444">
    <property type="entry name" value="fkbM_fam"/>
    <property type="match status" value="1"/>
</dbReference>
<dbReference type="EMBL" id="BBMM01000001">
    <property type="protein sequence ID" value="GAK98669.1"/>
    <property type="molecule type" value="Genomic_DNA"/>
</dbReference>
<protein>
    <submittedName>
        <fullName evidence="2">FkbM family methyltransferase</fullName>
    </submittedName>
</protein>
<sequence>MNKILAFYAHIFSKKIFFKLNYFLFHVGLRGMGILNYTSFSVSGEKFLIDFLKKNHSLDLVLDVGANDGNYTAFYMDYSKQVYCFEPHPNTSNKLIERFKNNNKIKVIPKGLSDTQLKTVIYDYAQDNGSSHASLYAEVITDIHNSQMVEVPIELDTLNSVARELHIKHINLLKIDTEGNEYKCLKGASELLKNNLVDVIHFEFNEMNVYSGVFMKDFVELLPNFNLYRLLPSGFLPITYKSDRPLRYEIFAFQNIVAFRKDIDTLVK</sequence>
<dbReference type="Proteomes" id="UP000029226">
    <property type="component" value="Unassembled WGS sequence"/>
</dbReference>
<evidence type="ECO:0000313" key="2">
    <source>
        <dbReference type="EMBL" id="GAK74798.1"/>
    </source>
</evidence>
<proteinExistence type="predicted"/>
<evidence type="ECO:0000313" key="6">
    <source>
        <dbReference type="Proteomes" id="UP000029226"/>
    </source>
</evidence>
<accession>A0A081D7A2</accession>
<dbReference type="Proteomes" id="UP000028980">
    <property type="component" value="Unassembled WGS sequence"/>
</dbReference>
<dbReference type="GO" id="GO:0008168">
    <property type="term" value="F:methyltransferase activity"/>
    <property type="evidence" value="ECO:0007669"/>
    <property type="project" value="UniProtKB-KW"/>
</dbReference>